<evidence type="ECO:0000313" key="3">
    <source>
        <dbReference type="EMBL" id="GBU05140.1"/>
    </source>
</evidence>
<evidence type="ECO:0000256" key="1">
    <source>
        <dbReference type="SAM" id="MobiDB-lite"/>
    </source>
</evidence>
<accession>A0A4R3JST9</accession>
<evidence type="ECO:0000313" key="5">
    <source>
        <dbReference type="Proteomes" id="UP000294613"/>
    </source>
</evidence>
<name>A0A4R3JST9_9FIRM</name>
<sequence length="248" mass="29331">MYKRDIWTFKDSLEVEEKHTGRYGAPGQRREKKKKATPEQIKKQNQWMKVRKVRRLIKWNFTEGDYWLTFTYRASDRPKDMEAAKKDMSNLLNRLKYHYKKQDKQLKWILKMEQGARGAIHAHAIINRIDGGDLLLARQWKKGRVHMQLLYEEGGFQDLAEYIAKVSDLSQGEPYSRSRNMIEHDPETKILKRRTWKKEIKPPKGYYVDKTSVVEGINPVTGYPYRYYTLIKIGGDTSVQGKHIHRGG</sequence>
<evidence type="ECO:0000313" key="6">
    <source>
        <dbReference type="Proteomes" id="UP000702954"/>
    </source>
</evidence>
<organism evidence="4 5">
    <name type="scientific">Faecalimonas umbilicata</name>
    <dbReference type="NCBI Taxonomy" id="1912855"/>
    <lineage>
        <taxon>Bacteria</taxon>
        <taxon>Bacillati</taxon>
        <taxon>Bacillota</taxon>
        <taxon>Clostridia</taxon>
        <taxon>Lachnospirales</taxon>
        <taxon>Lachnospiraceae</taxon>
        <taxon>Faecalimonas</taxon>
    </lineage>
</organism>
<proteinExistence type="predicted"/>
<dbReference type="Pfam" id="PF23343">
    <property type="entry name" value="REP_ORF2-G2P"/>
    <property type="match status" value="1"/>
</dbReference>
<feature type="region of interest" description="Disordered" evidence="1">
    <location>
        <begin position="18"/>
        <end position="41"/>
    </location>
</feature>
<keyword evidence="6" id="KW-1185">Reference proteome</keyword>
<dbReference type="RefSeq" id="WP_116441692.1">
    <property type="nucleotide sequence ID" value="NZ_BHEO01000008.1"/>
</dbReference>
<dbReference type="InterPro" id="IPR056906">
    <property type="entry name" value="ORF2/G2P_dom"/>
</dbReference>
<comment type="caution">
    <text evidence="4">The sequence shown here is derived from an EMBL/GenBank/DDBJ whole genome shotgun (WGS) entry which is preliminary data.</text>
</comment>
<reference evidence="3 6" key="1">
    <citation type="journal article" date="2018" name="Int. J. Syst. Evol. Microbiol.">
        <title>Draft Genome Sequence of Faecalimonas umbilicata JCM 30896T, an Acetate-Producing Bacterium Isolated from Human Feces.</title>
        <authorList>
            <person name="Sakamoto M."/>
            <person name="Ikeyama N."/>
            <person name="Yuki M."/>
            <person name="Ohkuma M."/>
        </authorList>
    </citation>
    <scope>NUCLEOTIDE SEQUENCE [LARGE SCALE GENOMIC DNA]</scope>
    <source>
        <strain evidence="3 6">EGH7</strain>
    </source>
</reference>
<dbReference type="EMBL" id="SLZV01000007">
    <property type="protein sequence ID" value="TCS68636.1"/>
    <property type="molecule type" value="Genomic_DNA"/>
</dbReference>
<dbReference type="Proteomes" id="UP000294613">
    <property type="component" value="Unassembled WGS sequence"/>
</dbReference>
<dbReference type="AlphaFoldDB" id="A0A4R3JST9"/>
<dbReference type="Proteomes" id="UP000702954">
    <property type="component" value="Unassembled WGS sequence"/>
</dbReference>
<dbReference type="EMBL" id="BHEO01000008">
    <property type="protein sequence ID" value="GBU05140.1"/>
    <property type="molecule type" value="Genomic_DNA"/>
</dbReference>
<reference evidence="4 5" key="2">
    <citation type="submission" date="2019-03" db="EMBL/GenBank/DDBJ databases">
        <title>Genomic Encyclopedia of Type Strains, Phase IV (KMG-IV): sequencing the most valuable type-strain genomes for metagenomic binning, comparative biology and taxonomic classification.</title>
        <authorList>
            <person name="Goeker M."/>
        </authorList>
    </citation>
    <scope>NUCLEOTIDE SEQUENCE [LARGE SCALE GENOMIC DNA]</scope>
    <source>
        <strain evidence="4 5">DSM 103426</strain>
    </source>
</reference>
<gene>
    <name evidence="4" type="ORF">EDD74_10727</name>
    <name evidence="3" type="ORF">FAEUMB_16810</name>
</gene>
<protein>
    <recommendedName>
        <fullName evidence="2">Replication-associated protein ORF2/G2P domain-containing protein</fullName>
    </recommendedName>
</protein>
<feature type="domain" description="Replication-associated protein ORF2/G2P" evidence="2">
    <location>
        <begin position="66"/>
        <end position="165"/>
    </location>
</feature>
<evidence type="ECO:0000313" key="4">
    <source>
        <dbReference type="EMBL" id="TCS68636.1"/>
    </source>
</evidence>
<evidence type="ECO:0000259" key="2">
    <source>
        <dbReference type="Pfam" id="PF23343"/>
    </source>
</evidence>